<evidence type="ECO:0000256" key="1">
    <source>
        <dbReference type="SAM" id="MobiDB-lite"/>
    </source>
</evidence>
<dbReference type="Proteomes" id="UP000034909">
    <property type="component" value="Unassembled WGS sequence"/>
</dbReference>
<comment type="caution">
    <text evidence="2">The sequence shown here is derived from an EMBL/GenBank/DDBJ whole genome shotgun (WGS) entry which is preliminary data.</text>
</comment>
<accession>A0A837IKS8</accession>
<name>A0A837IKS8_9BACT</name>
<evidence type="ECO:0000313" key="2">
    <source>
        <dbReference type="EMBL" id="KKU12227.1"/>
    </source>
</evidence>
<dbReference type="AlphaFoldDB" id="A0A837IKS8"/>
<gene>
    <name evidence="2" type="ORF">UX18_C0027G0001</name>
</gene>
<feature type="compositionally biased region" description="Basic and acidic residues" evidence="1">
    <location>
        <begin position="11"/>
        <end position="34"/>
    </location>
</feature>
<protein>
    <submittedName>
        <fullName evidence="2">Uncharacterized protein</fullName>
    </submittedName>
</protein>
<feature type="non-terminal residue" evidence="2">
    <location>
        <position position="1"/>
    </location>
</feature>
<sequence length="45" mass="5347">LKNIHTSSFFKDPRDLNVRDDQEREHGDNRHDCDGVPNHPSFFRP</sequence>
<organism evidence="2 3">
    <name type="scientific">Candidatus Azambacteria bacterium GW2011_GWC2_45_7b</name>
    <dbReference type="NCBI Taxonomy" id="1618621"/>
    <lineage>
        <taxon>Bacteria</taxon>
        <taxon>Candidatus Azamiibacteriota</taxon>
    </lineage>
</organism>
<evidence type="ECO:0000313" key="3">
    <source>
        <dbReference type="Proteomes" id="UP000034909"/>
    </source>
</evidence>
<feature type="region of interest" description="Disordered" evidence="1">
    <location>
        <begin position="1"/>
        <end position="45"/>
    </location>
</feature>
<dbReference type="EMBL" id="LCLF01000027">
    <property type="protein sequence ID" value="KKU12227.1"/>
    <property type="molecule type" value="Genomic_DNA"/>
</dbReference>
<reference evidence="2 3" key="1">
    <citation type="journal article" date="2015" name="Nature">
        <title>rRNA introns, odd ribosomes, and small enigmatic genomes across a large radiation of phyla.</title>
        <authorList>
            <person name="Brown C.T."/>
            <person name="Hug L.A."/>
            <person name="Thomas B.C."/>
            <person name="Sharon I."/>
            <person name="Castelle C.J."/>
            <person name="Singh A."/>
            <person name="Wilkins M.J."/>
            <person name="Williams K.H."/>
            <person name="Banfield J.F."/>
        </authorList>
    </citation>
    <scope>NUCLEOTIDE SEQUENCE [LARGE SCALE GENOMIC DNA]</scope>
</reference>
<proteinExistence type="predicted"/>